<name>F0QSB9_MYCSL</name>
<evidence type="ECO:0000256" key="8">
    <source>
        <dbReference type="ARBA" id="ARBA00022840"/>
    </source>
</evidence>
<evidence type="ECO:0000256" key="9">
    <source>
        <dbReference type="ARBA" id="ARBA00022917"/>
    </source>
</evidence>
<reference evidence="19 20" key="1">
    <citation type="journal article" date="2011" name="J. Bacteriol.">
        <title>Complete genome sequences of two hemotropic Mycoplasmas, Mycoplasma haemofelis strain Ohio2 and Mycoplasma suis strain Illinois.</title>
        <authorList>
            <person name="Messick J.B."/>
            <person name="Santos A.P."/>
            <person name="Guimaraes A.M."/>
        </authorList>
    </citation>
    <scope>NUCLEOTIDE SEQUENCE [LARGE SCALE GENOMIC DNA]</scope>
    <source>
        <strain evidence="19 20">Illinois</strain>
    </source>
</reference>
<organism evidence="19 20">
    <name type="scientific">Mycoplasma suis (strain Illinois)</name>
    <dbReference type="NCBI Taxonomy" id="768700"/>
    <lineage>
        <taxon>Bacteria</taxon>
        <taxon>Bacillati</taxon>
        <taxon>Mycoplasmatota</taxon>
        <taxon>Mollicutes</taxon>
        <taxon>Mycoplasmataceae</taxon>
        <taxon>Mycoplasma</taxon>
    </lineage>
</organism>
<dbReference type="EC" id="6.1.1.11" evidence="4 14"/>
<accession>F0QSB9</accession>
<feature type="binding site" evidence="16">
    <location>
        <begin position="247"/>
        <end position="249"/>
    </location>
    <ligand>
        <name>ATP</name>
        <dbReference type="ChEBI" id="CHEBI:30616"/>
    </ligand>
</feature>
<comment type="pathway">
    <text evidence="2">Aminoacyl-tRNA biosynthesis; selenocysteinyl-tRNA(Sec) biosynthesis; L-seryl-tRNA(Sec) from L-serine and tRNA(Sec): step 1/1.</text>
</comment>
<evidence type="ECO:0000256" key="5">
    <source>
        <dbReference type="ARBA" id="ARBA00022490"/>
    </source>
</evidence>
<dbReference type="InterPro" id="IPR045864">
    <property type="entry name" value="aa-tRNA-synth_II/BPL/LPL"/>
</dbReference>
<evidence type="ECO:0000256" key="10">
    <source>
        <dbReference type="ARBA" id="ARBA00023146"/>
    </source>
</evidence>
<dbReference type="GO" id="GO:0004828">
    <property type="term" value="F:serine-tRNA ligase activity"/>
    <property type="evidence" value="ECO:0007669"/>
    <property type="project" value="UniProtKB-UniRule"/>
</dbReference>
<keyword evidence="20" id="KW-1185">Reference proteome</keyword>
<keyword evidence="8 16" id="KW-0067">ATP-binding</keyword>
<evidence type="ECO:0000313" key="20">
    <source>
        <dbReference type="Proteomes" id="UP000007484"/>
    </source>
</evidence>
<feature type="binding site" evidence="15">
    <location>
        <position position="270"/>
    </location>
    <ligand>
        <name>L-serine</name>
        <dbReference type="ChEBI" id="CHEBI:33384"/>
    </ligand>
</feature>
<comment type="catalytic activity">
    <reaction evidence="13">
        <text>tRNA(Ser) + L-serine + ATP = L-seryl-tRNA(Ser) + AMP + diphosphate + H(+)</text>
        <dbReference type="Rhea" id="RHEA:12292"/>
        <dbReference type="Rhea" id="RHEA-COMP:9669"/>
        <dbReference type="Rhea" id="RHEA-COMP:9703"/>
        <dbReference type="ChEBI" id="CHEBI:15378"/>
        <dbReference type="ChEBI" id="CHEBI:30616"/>
        <dbReference type="ChEBI" id="CHEBI:33019"/>
        <dbReference type="ChEBI" id="CHEBI:33384"/>
        <dbReference type="ChEBI" id="CHEBI:78442"/>
        <dbReference type="ChEBI" id="CHEBI:78533"/>
        <dbReference type="ChEBI" id="CHEBI:456215"/>
        <dbReference type="EC" id="6.1.1.11"/>
    </reaction>
</comment>
<dbReference type="Pfam" id="PF00587">
    <property type="entry name" value="tRNA-synt_2b"/>
    <property type="match status" value="1"/>
</dbReference>
<evidence type="ECO:0000256" key="11">
    <source>
        <dbReference type="ARBA" id="ARBA00039158"/>
    </source>
</evidence>
<dbReference type="InterPro" id="IPR002314">
    <property type="entry name" value="aa-tRNA-synt_IIb"/>
</dbReference>
<keyword evidence="17" id="KW-0175">Coiled coil</keyword>
<proteinExistence type="inferred from homology"/>
<dbReference type="AlphaFoldDB" id="F0QSB9"/>
<evidence type="ECO:0000256" key="13">
    <source>
        <dbReference type="ARBA" id="ARBA00048823"/>
    </source>
</evidence>
<evidence type="ECO:0000256" key="3">
    <source>
        <dbReference type="ARBA" id="ARBA00010728"/>
    </source>
</evidence>
<evidence type="ECO:0000256" key="16">
    <source>
        <dbReference type="PIRSR" id="PIRSR001529-2"/>
    </source>
</evidence>
<evidence type="ECO:0000256" key="4">
    <source>
        <dbReference type="ARBA" id="ARBA00012840"/>
    </source>
</evidence>
<evidence type="ECO:0000313" key="19">
    <source>
        <dbReference type="EMBL" id="ADX98389.1"/>
    </source>
</evidence>
<dbReference type="GO" id="GO:0005737">
    <property type="term" value="C:cytoplasm"/>
    <property type="evidence" value="ECO:0007669"/>
    <property type="project" value="UniProtKB-SubCell"/>
</dbReference>
<protein>
    <recommendedName>
        <fullName evidence="11 14">Serine--tRNA ligase</fullName>
        <ecNumber evidence="4 14">6.1.1.11</ecNumber>
    </recommendedName>
</protein>
<evidence type="ECO:0000259" key="18">
    <source>
        <dbReference type="PROSITE" id="PS50862"/>
    </source>
</evidence>
<sequence length="416" mass="47959">MISLKWFRENFDELVSRYSGRHLEEGVLERIRELDIQTVQLNKELDSLRAEKNKLSENYDPSKSSSISEIKFKIVELEKDLLQKKGELHLLLSGLPAIPNEEIEQEDKLVKTWGEIPEGDFYKSYLELSSSLGLLDLELSAKITGTGYSVYVDRGEKLMRALISFTLDWAEKHGFKRYFLPSVVNKDSLFCTSQINKFEENLFQLNGDSKKFLSPTAEVQLTNLFKDMILTESDLPIKVCANTNCFRNEKIGAGVESRGIMRMFQFNKTEIVMISHPEKSEEAQDFMSKVIESLLEELNLPYRKIMLSRSEMSFASSKTYDFEVWIPSEKKYREISSLSNTRDFQSMRGKIRCKTNRLDPKEKSRYVHVLNGSCLAIDRLFIAVVENHQTAEGEIILPESLSKFLGFKKISKEGKN</sequence>
<dbReference type="PANTHER" id="PTHR43697:SF1">
    <property type="entry name" value="SERINE--TRNA LIGASE"/>
    <property type="match status" value="1"/>
</dbReference>
<feature type="binding site" evidence="15">
    <location>
        <position position="371"/>
    </location>
    <ligand>
        <name>L-serine</name>
        <dbReference type="ChEBI" id="CHEBI:33384"/>
    </ligand>
</feature>
<dbReference type="InterPro" id="IPR042103">
    <property type="entry name" value="SerRS_1_N_sf"/>
</dbReference>
<dbReference type="SUPFAM" id="SSF55681">
    <property type="entry name" value="Class II aaRS and biotin synthetases"/>
    <property type="match status" value="1"/>
</dbReference>
<keyword evidence="7" id="KW-0547">Nucleotide-binding</keyword>
<gene>
    <name evidence="19" type="primary">serS</name>
    <name evidence="19" type="ordered locus">MSU_0879</name>
</gene>
<evidence type="ECO:0000256" key="7">
    <source>
        <dbReference type="ARBA" id="ARBA00022741"/>
    </source>
</evidence>
<dbReference type="InterPro" id="IPR010978">
    <property type="entry name" value="tRNA-bd_arm"/>
</dbReference>
<feature type="binding site" evidence="15">
    <location>
        <position position="216"/>
    </location>
    <ligand>
        <name>L-serine</name>
        <dbReference type="ChEBI" id="CHEBI:33384"/>
    </ligand>
</feature>
<dbReference type="InterPro" id="IPR002317">
    <property type="entry name" value="Ser-tRNA-ligase_type_1"/>
</dbReference>
<evidence type="ECO:0000256" key="6">
    <source>
        <dbReference type="ARBA" id="ARBA00022598"/>
    </source>
</evidence>
<evidence type="ECO:0000256" key="2">
    <source>
        <dbReference type="ARBA" id="ARBA00005045"/>
    </source>
</evidence>
<dbReference type="PROSITE" id="PS50862">
    <property type="entry name" value="AA_TRNA_LIGASE_II"/>
    <property type="match status" value="1"/>
</dbReference>
<dbReference type="RefSeq" id="WP_013609496.1">
    <property type="nucleotide sequence ID" value="NC_015155.1"/>
</dbReference>
<feature type="domain" description="Aminoacyl-transfer RNA synthetases class-II family profile" evidence="18">
    <location>
        <begin position="171"/>
        <end position="398"/>
    </location>
</feature>
<dbReference type="InterPro" id="IPR006195">
    <property type="entry name" value="aa-tRNA-synth_II"/>
</dbReference>
<dbReference type="PANTHER" id="PTHR43697">
    <property type="entry name" value="SERYL-TRNA SYNTHETASE"/>
    <property type="match status" value="1"/>
</dbReference>
<keyword evidence="10 19" id="KW-0030">Aminoacyl-tRNA synthetase</keyword>
<dbReference type="InterPro" id="IPR015866">
    <property type="entry name" value="Ser-tRNA-synth_1_N"/>
</dbReference>
<keyword evidence="6 19" id="KW-0436">Ligase</keyword>
<evidence type="ECO:0000256" key="12">
    <source>
        <dbReference type="ARBA" id="ARBA00047929"/>
    </source>
</evidence>
<evidence type="ECO:0000256" key="15">
    <source>
        <dbReference type="PIRSR" id="PIRSR001529-1"/>
    </source>
</evidence>
<feature type="coiled-coil region" evidence="17">
    <location>
        <begin position="31"/>
        <end position="58"/>
    </location>
</feature>
<dbReference type="GO" id="GO:0006434">
    <property type="term" value="P:seryl-tRNA aminoacylation"/>
    <property type="evidence" value="ECO:0007669"/>
    <property type="project" value="UniProtKB-UniRule"/>
</dbReference>
<evidence type="ECO:0000256" key="1">
    <source>
        <dbReference type="ARBA" id="ARBA00004496"/>
    </source>
</evidence>
<evidence type="ECO:0000256" key="14">
    <source>
        <dbReference type="NCBIfam" id="TIGR00414"/>
    </source>
</evidence>
<keyword evidence="5" id="KW-0963">Cytoplasm</keyword>
<comment type="similarity">
    <text evidence="3">Belongs to the class-II aminoacyl-tRNA synthetase family. Type-1 seryl-tRNA synthetase subfamily.</text>
</comment>
<feature type="binding site" evidence="16">
    <location>
        <begin position="334"/>
        <end position="337"/>
    </location>
    <ligand>
        <name>ATP</name>
        <dbReference type="ChEBI" id="CHEBI:30616"/>
    </ligand>
</feature>
<evidence type="ECO:0000256" key="17">
    <source>
        <dbReference type="SAM" id="Coils"/>
    </source>
</evidence>
<dbReference type="Gene3D" id="3.30.930.10">
    <property type="entry name" value="Bira Bifunctional Protein, Domain 2"/>
    <property type="match status" value="1"/>
</dbReference>
<comment type="catalytic activity">
    <reaction evidence="12">
        <text>tRNA(Sec) + L-serine + ATP = L-seryl-tRNA(Sec) + AMP + diphosphate + H(+)</text>
        <dbReference type="Rhea" id="RHEA:42580"/>
        <dbReference type="Rhea" id="RHEA-COMP:9742"/>
        <dbReference type="Rhea" id="RHEA-COMP:10128"/>
        <dbReference type="ChEBI" id="CHEBI:15378"/>
        <dbReference type="ChEBI" id="CHEBI:30616"/>
        <dbReference type="ChEBI" id="CHEBI:33019"/>
        <dbReference type="ChEBI" id="CHEBI:33384"/>
        <dbReference type="ChEBI" id="CHEBI:78442"/>
        <dbReference type="ChEBI" id="CHEBI:78533"/>
        <dbReference type="ChEBI" id="CHEBI:456215"/>
        <dbReference type="EC" id="6.1.1.11"/>
    </reaction>
</comment>
<dbReference type="PIRSF" id="PIRSF001529">
    <property type="entry name" value="Ser-tRNA-synth_IIa"/>
    <property type="match status" value="1"/>
</dbReference>
<dbReference type="EMBL" id="CP002525">
    <property type="protein sequence ID" value="ADX98389.1"/>
    <property type="molecule type" value="Genomic_DNA"/>
</dbReference>
<dbReference type="Pfam" id="PF02403">
    <property type="entry name" value="Seryl_tRNA_N"/>
    <property type="match status" value="1"/>
</dbReference>
<dbReference type="HOGENOM" id="CLU_023797_1_1_14"/>
<dbReference type="STRING" id="768700.MSU_0879"/>
<keyword evidence="9" id="KW-0648">Protein biosynthesis</keyword>
<dbReference type="Gene3D" id="1.10.287.40">
    <property type="entry name" value="Serine-tRNA synthetase, tRNA binding domain"/>
    <property type="match status" value="1"/>
</dbReference>
<comment type="subcellular location">
    <subcellularLocation>
        <location evidence="1">Cytoplasm</location>
    </subcellularLocation>
</comment>
<dbReference type="Proteomes" id="UP000007484">
    <property type="component" value="Chromosome"/>
</dbReference>
<dbReference type="KEGG" id="mss:MSU_0879"/>
<dbReference type="SUPFAM" id="SSF46589">
    <property type="entry name" value="tRNA-binding arm"/>
    <property type="match status" value="1"/>
</dbReference>
<feature type="binding site" evidence="15">
    <location>
        <position position="247"/>
    </location>
    <ligand>
        <name>L-serine</name>
        <dbReference type="ChEBI" id="CHEBI:33384"/>
    </ligand>
</feature>
<dbReference type="NCBIfam" id="TIGR00414">
    <property type="entry name" value="serS"/>
    <property type="match status" value="1"/>
</dbReference>
<dbReference type="PRINTS" id="PR00981">
    <property type="entry name" value="TRNASYNTHSER"/>
</dbReference>
<dbReference type="GO" id="GO:0005524">
    <property type="term" value="F:ATP binding"/>
    <property type="evidence" value="ECO:0007669"/>
    <property type="project" value="UniProtKB-KW"/>
</dbReference>